<organism evidence="2 3">
    <name type="scientific">Geodia barretti</name>
    <name type="common">Barrett's horny sponge</name>
    <dbReference type="NCBI Taxonomy" id="519541"/>
    <lineage>
        <taxon>Eukaryota</taxon>
        <taxon>Metazoa</taxon>
        <taxon>Porifera</taxon>
        <taxon>Demospongiae</taxon>
        <taxon>Heteroscleromorpha</taxon>
        <taxon>Tetractinellida</taxon>
        <taxon>Astrophorina</taxon>
        <taxon>Geodiidae</taxon>
        <taxon>Geodia</taxon>
    </lineage>
</organism>
<feature type="region of interest" description="Disordered" evidence="1">
    <location>
        <begin position="1"/>
        <end position="53"/>
    </location>
</feature>
<feature type="compositionally biased region" description="Basic residues" evidence="1">
    <location>
        <begin position="9"/>
        <end position="26"/>
    </location>
</feature>
<dbReference type="AlphaFoldDB" id="A0AA35S192"/>
<protein>
    <submittedName>
        <fullName evidence="2">Uncharacterized protein</fullName>
    </submittedName>
</protein>
<name>A0AA35S192_GEOBA</name>
<proteinExistence type="predicted"/>
<reference evidence="2" key="1">
    <citation type="submission" date="2023-03" db="EMBL/GenBank/DDBJ databases">
        <authorList>
            <person name="Steffen K."/>
            <person name="Cardenas P."/>
        </authorList>
    </citation>
    <scope>NUCLEOTIDE SEQUENCE</scope>
</reference>
<feature type="compositionally biased region" description="Polar residues" evidence="1">
    <location>
        <begin position="30"/>
        <end position="40"/>
    </location>
</feature>
<evidence type="ECO:0000313" key="2">
    <source>
        <dbReference type="EMBL" id="CAI8021590.1"/>
    </source>
</evidence>
<evidence type="ECO:0000256" key="1">
    <source>
        <dbReference type="SAM" id="MobiDB-lite"/>
    </source>
</evidence>
<keyword evidence="3" id="KW-1185">Reference proteome</keyword>
<evidence type="ECO:0000313" key="3">
    <source>
        <dbReference type="Proteomes" id="UP001174909"/>
    </source>
</evidence>
<dbReference type="EMBL" id="CASHTH010001909">
    <property type="protein sequence ID" value="CAI8021590.1"/>
    <property type="molecule type" value="Genomic_DNA"/>
</dbReference>
<gene>
    <name evidence="2" type="ORF">GBAR_LOCUS12791</name>
</gene>
<sequence>MSSRDGYRPRHRGRTGPYRNRPRHRDRTSPYHNRPQQQGASRYHHTRFQRRTNLFCNSSKAGYKAARRRSSYSEV</sequence>
<dbReference type="Proteomes" id="UP001174909">
    <property type="component" value="Unassembled WGS sequence"/>
</dbReference>
<comment type="caution">
    <text evidence="2">The sequence shown here is derived from an EMBL/GenBank/DDBJ whole genome shotgun (WGS) entry which is preliminary data.</text>
</comment>
<accession>A0AA35S192</accession>